<dbReference type="AlphaFoldDB" id="A0A0D6PXB6"/>
<reference evidence="3 4" key="1">
    <citation type="submission" date="2012-11" db="EMBL/GenBank/DDBJ databases">
        <title>Whole genome sequence of Gluconacetobacter europaeus NBRC3261.</title>
        <authorList>
            <person name="Azuma Y."/>
            <person name="Higashiura N."/>
            <person name="Hirakawa H."/>
            <person name="Matsushita K."/>
        </authorList>
    </citation>
    <scope>NUCLEOTIDE SEQUENCE [LARGE SCALE GENOMIC DNA]</scope>
    <source>
        <strain evidence="3 4">NBRC 3261</strain>
    </source>
</reference>
<feature type="domain" description="Glucosamine/galactosamine-6-phosphate isomerase" evidence="2">
    <location>
        <begin position="11"/>
        <end position="213"/>
    </location>
</feature>
<dbReference type="GO" id="GO:0016853">
    <property type="term" value="F:isomerase activity"/>
    <property type="evidence" value="ECO:0007669"/>
    <property type="project" value="UniProtKB-KW"/>
</dbReference>
<dbReference type="InterPro" id="IPR037171">
    <property type="entry name" value="NagB/RpiA_transferase-like"/>
</dbReference>
<protein>
    <submittedName>
        <fullName evidence="3">Glucosamine-6-phosphate isomerase</fullName>
    </submittedName>
</protein>
<dbReference type="RefSeq" id="WP_048849894.1">
    <property type="nucleotide sequence ID" value="NZ_BANI01000021.1"/>
</dbReference>
<evidence type="ECO:0000313" key="3">
    <source>
        <dbReference type="EMBL" id="GAN95405.1"/>
    </source>
</evidence>
<dbReference type="GO" id="GO:0042802">
    <property type="term" value="F:identical protein binding"/>
    <property type="evidence" value="ECO:0007669"/>
    <property type="project" value="TreeGrafter"/>
</dbReference>
<dbReference type="CDD" id="cd01399">
    <property type="entry name" value="GlcN6P_deaminase"/>
    <property type="match status" value="1"/>
</dbReference>
<dbReference type="Pfam" id="PF01182">
    <property type="entry name" value="Glucosamine_iso"/>
    <property type="match status" value="1"/>
</dbReference>
<dbReference type="GO" id="GO:0005737">
    <property type="term" value="C:cytoplasm"/>
    <property type="evidence" value="ECO:0007669"/>
    <property type="project" value="TreeGrafter"/>
</dbReference>
<gene>
    <name evidence="3" type="ORF">Geu3261_0021_012</name>
</gene>
<dbReference type="Gene3D" id="3.40.50.1360">
    <property type="match status" value="1"/>
</dbReference>
<dbReference type="GO" id="GO:0004342">
    <property type="term" value="F:glucosamine-6-phosphate deaminase activity"/>
    <property type="evidence" value="ECO:0007669"/>
    <property type="project" value="InterPro"/>
</dbReference>
<organism evidence="3 4">
    <name type="scientific">Komagataeibacter europaeus NBRC 3261</name>
    <dbReference type="NCBI Taxonomy" id="1234669"/>
    <lineage>
        <taxon>Bacteria</taxon>
        <taxon>Pseudomonadati</taxon>
        <taxon>Pseudomonadota</taxon>
        <taxon>Alphaproteobacteria</taxon>
        <taxon>Acetobacterales</taxon>
        <taxon>Acetobacteraceae</taxon>
        <taxon>Komagataeibacter</taxon>
    </lineage>
</organism>
<name>A0A0D6PXB6_KOMEU</name>
<dbReference type="GO" id="GO:0006046">
    <property type="term" value="P:N-acetylglucosamine catabolic process"/>
    <property type="evidence" value="ECO:0007669"/>
    <property type="project" value="TreeGrafter"/>
</dbReference>
<comment type="caution">
    <text evidence="3">The sequence shown here is derived from an EMBL/GenBank/DDBJ whole genome shotgun (WGS) entry which is preliminary data.</text>
</comment>
<dbReference type="GO" id="GO:0019262">
    <property type="term" value="P:N-acetylneuraminate catabolic process"/>
    <property type="evidence" value="ECO:0007669"/>
    <property type="project" value="TreeGrafter"/>
</dbReference>
<accession>A0A0D6PXB6</accession>
<keyword evidence="3" id="KW-0413">Isomerase</keyword>
<sequence length="257" mass="27990">MKLVIAPDQDTACAHVADMLYTCCAQNPAAVLGLATGRTMERVYGRLVRRMHDRPVNLTGCTTFNLDEYCGPVARTAQSYRAYMQHHLFRHLDILPTQTHLPPGDTDDVTAACARYETAIRAAGGIDLQLLGIGHTGHIGFNEPLSSFASRTRRVRLAPATRAQNAEMFGDCPDDVPQHALTVGVGTILETRRAVLLATGPGKAAIIARVTEGPISPMTSASALHFHPDCTFVLDEDAAMDLSDECRWMAEFIPPRH</sequence>
<evidence type="ECO:0000256" key="1">
    <source>
        <dbReference type="ARBA" id="ARBA00022801"/>
    </source>
</evidence>
<dbReference type="GO" id="GO:0005975">
    <property type="term" value="P:carbohydrate metabolic process"/>
    <property type="evidence" value="ECO:0007669"/>
    <property type="project" value="InterPro"/>
</dbReference>
<dbReference type="PANTHER" id="PTHR11280:SF5">
    <property type="entry name" value="GLUCOSAMINE-6-PHOSPHATE ISOMERASE"/>
    <property type="match status" value="1"/>
</dbReference>
<proteinExistence type="predicted"/>
<dbReference type="GO" id="GO:0006043">
    <property type="term" value="P:glucosamine catabolic process"/>
    <property type="evidence" value="ECO:0007669"/>
    <property type="project" value="TreeGrafter"/>
</dbReference>
<dbReference type="InterPro" id="IPR006148">
    <property type="entry name" value="Glc/Gal-6P_isomerase"/>
</dbReference>
<evidence type="ECO:0000313" key="4">
    <source>
        <dbReference type="Proteomes" id="UP000032675"/>
    </source>
</evidence>
<dbReference type="PANTHER" id="PTHR11280">
    <property type="entry name" value="GLUCOSAMINE-6-PHOSPHATE ISOMERASE"/>
    <property type="match status" value="1"/>
</dbReference>
<dbReference type="SUPFAM" id="SSF100950">
    <property type="entry name" value="NagB/RpiA/CoA transferase-like"/>
    <property type="match status" value="1"/>
</dbReference>
<dbReference type="Proteomes" id="UP000032675">
    <property type="component" value="Unassembled WGS sequence"/>
</dbReference>
<dbReference type="InterPro" id="IPR004547">
    <property type="entry name" value="Glucosamine6P_isomerase"/>
</dbReference>
<keyword evidence="1" id="KW-0378">Hydrolase</keyword>
<evidence type="ECO:0000259" key="2">
    <source>
        <dbReference type="Pfam" id="PF01182"/>
    </source>
</evidence>
<dbReference type="EMBL" id="BANI01000021">
    <property type="protein sequence ID" value="GAN95405.1"/>
    <property type="molecule type" value="Genomic_DNA"/>
</dbReference>